<dbReference type="Proteomes" id="UP000255168">
    <property type="component" value="Plasmid II"/>
</dbReference>
<evidence type="ECO:0000313" key="2">
    <source>
        <dbReference type="Proteomes" id="UP000255168"/>
    </source>
</evidence>
<protein>
    <submittedName>
        <fullName evidence="1">Uncharacterized protein</fullName>
    </submittedName>
</protein>
<organism evidence="1 2">
    <name type="scientific">Cupriavidus neocaledonicus</name>
    <dbReference type="NCBI Taxonomy" id="1040979"/>
    <lineage>
        <taxon>Bacteria</taxon>
        <taxon>Pseudomonadati</taxon>
        <taxon>Pseudomonadota</taxon>
        <taxon>Betaproteobacteria</taxon>
        <taxon>Burkholderiales</taxon>
        <taxon>Burkholderiaceae</taxon>
        <taxon>Cupriavidus</taxon>
    </lineage>
</organism>
<geneLocation type="plasmid" evidence="2">
    <name>ii</name>
</geneLocation>
<dbReference type="AlphaFoldDB" id="A0A375HVD4"/>
<proteinExistence type="predicted"/>
<gene>
    <name evidence="1" type="ORF">CBM2607_MP21308</name>
</gene>
<evidence type="ECO:0000313" key="1">
    <source>
        <dbReference type="EMBL" id="SPD60650.1"/>
    </source>
</evidence>
<name>A0A375HVD4_9BURK</name>
<sequence length="81" mass="9066">MSAKPSKTLKRNAAKKCSPARHEFRGGLFYVTGTVIANREPLPEVVARARHSAQISPLCMATRKHHLKKVIDLEVDFNLKV</sequence>
<keyword evidence="1" id="KW-0614">Plasmid</keyword>
<dbReference type="RefSeq" id="WP_145987525.1">
    <property type="nucleotide sequence ID" value="NZ_AQUR01000107.1"/>
</dbReference>
<accession>A0A375HVD4</accession>
<reference evidence="1 2" key="1">
    <citation type="submission" date="2018-01" db="EMBL/GenBank/DDBJ databases">
        <authorList>
            <person name="Clerissi C."/>
        </authorList>
    </citation>
    <scope>NUCLEOTIDE SEQUENCE [LARGE SCALE GENOMIC DNA]</scope>
    <source>
        <strain evidence="1">Cupriavidus taiwanensis STM 6160</strain>
        <plasmid evidence="2">ii</plasmid>
    </source>
</reference>
<dbReference type="EMBL" id="LT984807">
    <property type="protein sequence ID" value="SPD60650.1"/>
    <property type="molecule type" value="Genomic_DNA"/>
</dbReference>